<evidence type="ECO:0000313" key="2">
    <source>
        <dbReference type="Proteomes" id="UP000264492"/>
    </source>
</evidence>
<keyword evidence="2" id="KW-1185">Reference proteome</keyword>
<protein>
    <submittedName>
        <fullName evidence="1">Uncharacterized protein</fullName>
    </submittedName>
</protein>
<dbReference type="RefSeq" id="WP_115862102.1">
    <property type="nucleotide sequence ID" value="NZ_QTSU01000005.1"/>
</dbReference>
<comment type="caution">
    <text evidence="1">The sequence shown here is derived from an EMBL/GenBank/DDBJ whole genome shotgun (WGS) entry which is preliminary data.</text>
</comment>
<dbReference type="EMBL" id="QTSU01000005">
    <property type="protein sequence ID" value="RDZ26113.1"/>
    <property type="molecule type" value="Genomic_DNA"/>
</dbReference>
<dbReference type="OrthoDB" id="5985451at2"/>
<reference evidence="1 2" key="1">
    <citation type="submission" date="2018-08" db="EMBL/GenBank/DDBJ databases">
        <title>Lysobacter sp. zong2l5, whole genome shotgun sequence.</title>
        <authorList>
            <person name="Zhang X."/>
            <person name="Feng G."/>
            <person name="Zhu H."/>
        </authorList>
    </citation>
    <scope>NUCLEOTIDE SEQUENCE [LARGE SCALE GENOMIC DNA]</scope>
    <source>
        <strain evidence="2">zong2l5</strain>
    </source>
</reference>
<accession>A0A371JWR4</accession>
<gene>
    <name evidence="1" type="ORF">DX914_19410</name>
</gene>
<proteinExistence type="predicted"/>
<name>A0A371JWR4_9GAMM</name>
<sequence length="114" mass="12427">MATRYYLSLPDAQRARGSEPALSFTAVSAEGFAEQLQDALRSDRLFERWRAMQPDPDEVDASLGATDPGATVDGQQDDLHIDLVLTSSIPGTVLKHRMRLLAGAGWELRDVTAA</sequence>
<dbReference type="AlphaFoldDB" id="A0A371JWR4"/>
<dbReference type="Proteomes" id="UP000264492">
    <property type="component" value="Unassembled WGS sequence"/>
</dbReference>
<organism evidence="1 2">
    <name type="scientific">Lysobacter silvisoli</name>
    <dbReference type="NCBI Taxonomy" id="2293254"/>
    <lineage>
        <taxon>Bacteria</taxon>
        <taxon>Pseudomonadati</taxon>
        <taxon>Pseudomonadota</taxon>
        <taxon>Gammaproteobacteria</taxon>
        <taxon>Lysobacterales</taxon>
        <taxon>Lysobacteraceae</taxon>
        <taxon>Lysobacter</taxon>
    </lineage>
</organism>
<evidence type="ECO:0000313" key="1">
    <source>
        <dbReference type="EMBL" id="RDZ26113.1"/>
    </source>
</evidence>